<evidence type="ECO:0000256" key="11">
    <source>
        <dbReference type="ARBA" id="ARBA00023225"/>
    </source>
</evidence>
<dbReference type="EMBL" id="PYNF01000002">
    <property type="protein sequence ID" value="PSV01102.1"/>
    <property type="molecule type" value="Genomic_DNA"/>
</dbReference>
<evidence type="ECO:0000256" key="1">
    <source>
        <dbReference type="ARBA" id="ARBA00004651"/>
    </source>
</evidence>
<evidence type="ECO:0000256" key="2">
    <source>
        <dbReference type="ARBA" id="ARBA00010690"/>
    </source>
</evidence>
<dbReference type="PANTHER" id="PTHR30531:SF12">
    <property type="entry name" value="FLAGELLAR BIOSYNTHETIC PROTEIN FLHB"/>
    <property type="match status" value="1"/>
</dbReference>
<dbReference type="NCBIfam" id="TIGR00328">
    <property type="entry name" value="flhB"/>
    <property type="match status" value="1"/>
</dbReference>
<evidence type="ECO:0000256" key="3">
    <source>
        <dbReference type="ARBA" id="ARBA00021622"/>
    </source>
</evidence>
<evidence type="ECO:0000256" key="12">
    <source>
        <dbReference type="ARBA" id="ARBA00025078"/>
    </source>
</evidence>
<feature type="transmembrane region" description="Helical" evidence="13">
    <location>
        <begin position="29"/>
        <end position="50"/>
    </location>
</feature>
<dbReference type="SUPFAM" id="SSF160544">
    <property type="entry name" value="EscU C-terminal domain-like"/>
    <property type="match status" value="1"/>
</dbReference>
<dbReference type="Pfam" id="PF01312">
    <property type="entry name" value="Bac_export_2"/>
    <property type="match status" value="1"/>
</dbReference>
<keyword evidence="9 13" id="KW-1133">Transmembrane helix</keyword>
<gene>
    <name evidence="13 14" type="primary">flhB</name>
    <name evidence="14" type="ORF">C9J27_03525</name>
</gene>
<sequence>MSGEKTEKPTAKKIEDAKKKGDIPRSKELGSVATLIFAFFYLQNFGAGLWQHLCLVFAESLDFKRFVLMSASDIKIVLFDIFKNSLLALAPFLLVILLIGIASNSLLGGFSFTASKLAPDLKKLNPISGIKKMFSAEKLVELIKSVMKAAIVAIPMYFILPTKFFHFMSTMMMFSINDSVTIITHNVISAGLLFSSLFIVVVVLDVPYQVYSYMKRLKMSKQDIKDEYKQSEGNPEIKGRRRSMQLEMSRKASGSKVQDADMIITNPTHYAVGIKYNPEVDDVPVIVSLGADAIALAHRARASDLGIPILEIPPLARVLYKTCSLNDEVPPELYSQMAMVIRAIYALDDRLSFKVTESFVNSLNVNEEEFI</sequence>
<evidence type="ECO:0000313" key="15">
    <source>
        <dbReference type="Proteomes" id="UP000241426"/>
    </source>
</evidence>
<keyword evidence="14" id="KW-0966">Cell projection</keyword>
<keyword evidence="10 13" id="KW-0472">Membrane</keyword>
<dbReference type="GO" id="GO:0044780">
    <property type="term" value="P:bacterial-type flagellum assembly"/>
    <property type="evidence" value="ECO:0007669"/>
    <property type="project" value="InterPro"/>
</dbReference>
<dbReference type="GO" id="GO:0005886">
    <property type="term" value="C:plasma membrane"/>
    <property type="evidence" value="ECO:0007669"/>
    <property type="project" value="UniProtKB-SubCell"/>
</dbReference>
<dbReference type="AlphaFoldDB" id="A0A2T3KMU7"/>
<evidence type="ECO:0000256" key="13">
    <source>
        <dbReference type="RuleBase" id="RU364091"/>
    </source>
</evidence>
<proteinExistence type="inferred from homology"/>
<evidence type="ECO:0000256" key="6">
    <source>
        <dbReference type="ARBA" id="ARBA00022692"/>
    </source>
</evidence>
<protein>
    <recommendedName>
        <fullName evidence="3 13">Flagellar biosynthetic protein FlhB</fullName>
    </recommendedName>
</protein>
<dbReference type="Gene3D" id="6.10.250.2080">
    <property type="match status" value="1"/>
</dbReference>
<reference evidence="14 15" key="1">
    <citation type="submission" date="2018-01" db="EMBL/GenBank/DDBJ databases">
        <title>Whole genome sequencing of Histamine producing bacteria.</title>
        <authorList>
            <person name="Butler K."/>
        </authorList>
    </citation>
    <scope>NUCLEOTIDE SEQUENCE [LARGE SCALE GENOMIC DNA]</scope>
    <source>
        <strain evidence="14 15">FS-7.2</strain>
    </source>
</reference>
<keyword evidence="8 13" id="KW-0653">Protein transport</keyword>
<organism evidence="14 15">
    <name type="scientific">Photobacterium kishitanii</name>
    <dbReference type="NCBI Taxonomy" id="318456"/>
    <lineage>
        <taxon>Bacteria</taxon>
        <taxon>Pseudomonadati</taxon>
        <taxon>Pseudomonadota</taxon>
        <taxon>Gammaproteobacteria</taxon>
        <taxon>Vibrionales</taxon>
        <taxon>Vibrionaceae</taxon>
        <taxon>Photobacterium</taxon>
    </lineage>
</organism>
<evidence type="ECO:0000256" key="7">
    <source>
        <dbReference type="ARBA" id="ARBA00022795"/>
    </source>
</evidence>
<dbReference type="InterPro" id="IPR029025">
    <property type="entry name" value="T3SS_substrate_exporter_C"/>
</dbReference>
<keyword evidence="14" id="KW-0969">Cilium</keyword>
<dbReference type="InterPro" id="IPR006136">
    <property type="entry name" value="FlhB"/>
</dbReference>
<comment type="function">
    <text evidence="12 13">Required for formation of the rod structure in the basal body of the flagellar apparatus. Together with FliI and FliH, may constitute the export apparatus of flagellin.</text>
</comment>
<keyword evidence="4 13" id="KW-0813">Transport</keyword>
<evidence type="ECO:0000256" key="8">
    <source>
        <dbReference type="ARBA" id="ARBA00022927"/>
    </source>
</evidence>
<keyword evidence="6 13" id="KW-0812">Transmembrane</keyword>
<comment type="subcellular location">
    <subcellularLocation>
        <location evidence="1">Cell membrane</location>
        <topology evidence="1">Multi-pass membrane protein</topology>
    </subcellularLocation>
</comment>
<evidence type="ECO:0000313" key="14">
    <source>
        <dbReference type="EMBL" id="PSV01102.1"/>
    </source>
</evidence>
<dbReference type="PRINTS" id="PR00950">
    <property type="entry name" value="TYPE3IMSPROT"/>
</dbReference>
<evidence type="ECO:0000256" key="9">
    <source>
        <dbReference type="ARBA" id="ARBA00022989"/>
    </source>
</evidence>
<dbReference type="Gene3D" id="3.40.1690.10">
    <property type="entry name" value="secretion proteins EscU"/>
    <property type="match status" value="1"/>
</dbReference>
<comment type="caution">
    <text evidence="14">The sequence shown here is derived from an EMBL/GenBank/DDBJ whole genome shotgun (WGS) entry which is preliminary data.</text>
</comment>
<keyword evidence="11 13" id="KW-1006">Bacterial flagellum protein export</keyword>
<keyword evidence="14" id="KW-0282">Flagellum</keyword>
<name>A0A2T3KMU7_9GAMM</name>
<keyword evidence="7 13" id="KW-1005">Bacterial flagellum biogenesis</keyword>
<dbReference type="Proteomes" id="UP000241426">
    <property type="component" value="Unassembled WGS sequence"/>
</dbReference>
<feature type="transmembrane region" description="Helical" evidence="13">
    <location>
        <begin position="92"/>
        <end position="118"/>
    </location>
</feature>
<dbReference type="InterPro" id="IPR006135">
    <property type="entry name" value="T3SS_substrate_exporter"/>
</dbReference>
<feature type="transmembrane region" description="Helical" evidence="13">
    <location>
        <begin position="139"/>
        <end position="160"/>
    </location>
</feature>
<evidence type="ECO:0000256" key="5">
    <source>
        <dbReference type="ARBA" id="ARBA00022475"/>
    </source>
</evidence>
<evidence type="ECO:0000256" key="4">
    <source>
        <dbReference type="ARBA" id="ARBA00022448"/>
    </source>
</evidence>
<dbReference type="RefSeq" id="WP_107288829.1">
    <property type="nucleotide sequence ID" value="NZ_PYNF01000002.1"/>
</dbReference>
<keyword evidence="5 13" id="KW-1003">Cell membrane</keyword>
<feature type="transmembrane region" description="Helical" evidence="13">
    <location>
        <begin position="180"/>
        <end position="208"/>
    </location>
</feature>
<evidence type="ECO:0000256" key="10">
    <source>
        <dbReference type="ARBA" id="ARBA00023136"/>
    </source>
</evidence>
<comment type="similarity">
    <text evidence="2 13">Belongs to the type III secretion exporter family.</text>
</comment>
<dbReference type="PANTHER" id="PTHR30531">
    <property type="entry name" value="FLAGELLAR BIOSYNTHETIC PROTEIN FLHB"/>
    <property type="match status" value="1"/>
</dbReference>
<dbReference type="GO" id="GO:0009306">
    <property type="term" value="P:protein secretion"/>
    <property type="evidence" value="ECO:0007669"/>
    <property type="project" value="InterPro"/>
</dbReference>
<accession>A0A2T3KMU7</accession>